<feature type="transmembrane region" description="Helical" evidence="1">
    <location>
        <begin position="155"/>
        <end position="173"/>
    </location>
</feature>
<organism evidence="2 3">
    <name type="scientific">Microbacterium pygmaeum</name>
    <dbReference type="NCBI Taxonomy" id="370764"/>
    <lineage>
        <taxon>Bacteria</taxon>
        <taxon>Bacillati</taxon>
        <taxon>Actinomycetota</taxon>
        <taxon>Actinomycetes</taxon>
        <taxon>Micrococcales</taxon>
        <taxon>Microbacteriaceae</taxon>
        <taxon>Microbacterium</taxon>
    </lineage>
</organism>
<proteinExistence type="predicted"/>
<dbReference type="AlphaFoldDB" id="A0A1G7X3M0"/>
<sequence length="207" mass="21581">MSRSSCVLLIGAVLATPLFVALWAAQAFSREGFRPTFHPMSLLSLGDLGWVQIVNFLVTGALVMGGGAALGRTLDAGHLTRWASISIVLMGTGLLVAGMFVTDAGAGFPAGAPEGVPAMSWHGAVHEVGFLLTQLAFLAVTVLLAVRFGRSRQRGWMTASIAALVLAVLIAAVGDPETLAIRLVLSAAVELGFVSVLAYGALRRRVR</sequence>
<feature type="transmembrane region" description="Helical" evidence="1">
    <location>
        <begin position="179"/>
        <end position="202"/>
    </location>
</feature>
<dbReference type="OrthoDB" id="8159487at2"/>
<feature type="transmembrane region" description="Helical" evidence="1">
    <location>
        <begin position="128"/>
        <end position="148"/>
    </location>
</feature>
<evidence type="ECO:0000313" key="2">
    <source>
        <dbReference type="EMBL" id="SDG78160.1"/>
    </source>
</evidence>
<dbReference type="Pfam" id="PF06197">
    <property type="entry name" value="DUF998"/>
    <property type="match status" value="1"/>
</dbReference>
<protein>
    <recommendedName>
        <fullName evidence="4">DUF998 domain-containing protein</fullName>
    </recommendedName>
</protein>
<dbReference type="InterPro" id="IPR009339">
    <property type="entry name" value="DUF998"/>
</dbReference>
<name>A0A1G7X3M0_9MICO</name>
<accession>A0A1G7X3M0</accession>
<dbReference type="RefSeq" id="WP_091487815.1">
    <property type="nucleotide sequence ID" value="NZ_LT629692.1"/>
</dbReference>
<feature type="transmembrane region" description="Helical" evidence="1">
    <location>
        <begin position="53"/>
        <end position="70"/>
    </location>
</feature>
<evidence type="ECO:0008006" key="4">
    <source>
        <dbReference type="Google" id="ProtNLM"/>
    </source>
</evidence>
<dbReference type="Proteomes" id="UP000199009">
    <property type="component" value="Chromosome I"/>
</dbReference>
<evidence type="ECO:0000313" key="3">
    <source>
        <dbReference type="Proteomes" id="UP000199009"/>
    </source>
</evidence>
<feature type="transmembrane region" description="Helical" evidence="1">
    <location>
        <begin position="82"/>
        <end position="108"/>
    </location>
</feature>
<dbReference type="STRING" id="370764.SAMN04489810_1277"/>
<dbReference type="EMBL" id="LT629692">
    <property type="protein sequence ID" value="SDG78160.1"/>
    <property type="molecule type" value="Genomic_DNA"/>
</dbReference>
<keyword evidence="1" id="KW-0472">Membrane</keyword>
<gene>
    <name evidence="2" type="ORF">SAMN04489810_1277</name>
</gene>
<reference evidence="2 3" key="1">
    <citation type="submission" date="2016-10" db="EMBL/GenBank/DDBJ databases">
        <authorList>
            <person name="de Groot N.N."/>
        </authorList>
    </citation>
    <scope>NUCLEOTIDE SEQUENCE [LARGE SCALE GENOMIC DNA]</scope>
    <source>
        <strain evidence="2 3">DSM 23142</strain>
    </source>
</reference>
<keyword evidence="1" id="KW-1133">Transmembrane helix</keyword>
<keyword evidence="3" id="KW-1185">Reference proteome</keyword>
<keyword evidence="1" id="KW-0812">Transmembrane</keyword>
<evidence type="ECO:0000256" key="1">
    <source>
        <dbReference type="SAM" id="Phobius"/>
    </source>
</evidence>